<keyword evidence="7 8" id="KW-0472">Membrane</keyword>
<evidence type="ECO:0000256" key="6">
    <source>
        <dbReference type="ARBA" id="ARBA00022989"/>
    </source>
</evidence>
<dbReference type="InterPro" id="IPR003838">
    <property type="entry name" value="ABC3_permease_C"/>
</dbReference>
<dbReference type="GO" id="GO:0098797">
    <property type="term" value="C:plasma membrane protein complex"/>
    <property type="evidence" value="ECO:0007669"/>
    <property type="project" value="TreeGrafter"/>
</dbReference>
<dbReference type="InterPro" id="IPR011925">
    <property type="entry name" value="LolCE_TM"/>
</dbReference>
<dbReference type="EMBL" id="CP022358">
    <property type="protein sequence ID" value="ASK69070.1"/>
    <property type="molecule type" value="Genomic_DNA"/>
</dbReference>
<feature type="transmembrane region" description="Helical" evidence="8">
    <location>
        <begin position="273"/>
        <end position="297"/>
    </location>
</feature>
<dbReference type="GO" id="GO:0044874">
    <property type="term" value="P:lipoprotein localization to outer membrane"/>
    <property type="evidence" value="ECO:0007669"/>
    <property type="project" value="TreeGrafter"/>
</dbReference>
<comment type="similarity">
    <text evidence="2">Belongs to the ABC-4 integral membrane protein family. LolC/E subfamily.</text>
</comment>
<feature type="transmembrane region" description="Helical" evidence="8">
    <location>
        <begin position="21"/>
        <end position="48"/>
    </location>
</feature>
<dbReference type="Pfam" id="PF02687">
    <property type="entry name" value="FtsX"/>
    <property type="match status" value="1"/>
</dbReference>
<dbReference type="NCBIfam" id="TIGR02212">
    <property type="entry name" value="lolCE"/>
    <property type="match status" value="1"/>
</dbReference>
<evidence type="ECO:0000256" key="1">
    <source>
        <dbReference type="ARBA" id="ARBA00004651"/>
    </source>
</evidence>
<dbReference type="PANTHER" id="PTHR30489">
    <property type="entry name" value="LIPOPROTEIN-RELEASING SYSTEM TRANSMEMBRANE PROTEIN LOLE"/>
    <property type="match status" value="1"/>
</dbReference>
<dbReference type="NCBIfam" id="NF008357">
    <property type="entry name" value="PRK11146.1"/>
    <property type="match status" value="1"/>
</dbReference>
<keyword evidence="6 8" id="KW-1133">Transmembrane helix</keyword>
<evidence type="ECO:0000313" key="11">
    <source>
        <dbReference type="EMBL" id="ASK69070.1"/>
    </source>
</evidence>
<evidence type="ECO:0000256" key="3">
    <source>
        <dbReference type="ARBA" id="ARBA00022448"/>
    </source>
</evidence>
<evidence type="ECO:0000313" key="12">
    <source>
        <dbReference type="Proteomes" id="UP000198367"/>
    </source>
</evidence>
<dbReference type="Proteomes" id="UP000198367">
    <property type="component" value="Chromosome"/>
</dbReference>
<evidence type="ECO:0000256" key="4">
    <source>
        <dbReference type="ARBA" id="ARBA00022475"/>
    </source>
</evidence>
<protein>
    <submittedName>
        <fullName evidence="11">Lipoprotein-releasing system transmembrane subunit LolE</fullName>
    </submittedName>
</protein>
<organism evidence="11 12">
    <name type="scientific">Shewanella bicestrii</name>
    <dbReference type="NCBI Taxonomy" id="2018305"/>
    <lineage>
        <taxon>Bacteria</taxon>
        <taxon>Pseudomonadati</taxon>
        <taxon>Pseudomonadota</taxon>
        <taxon>Gammaproteobacteria</taxon>
        <taxon>Alteromonadales</taxon>
        <taxon>Shewanellaceae</taxon>
        <taxon>Shewanella</taxon>
    </lineage>
</organism>
<feature type="transmembrane region" description="Helical" evidence="8">
    <location>
        <begin position="382"/>
        <end position="402"/>
    </location>
</feature>
<name>A0A220UM29_9GAMM</name>
<dbReference type="PANTHER" id="PTHR30489:SF0">
    <property type="entry name" value="LIPOPROTEIN-RELEASING SYSTEM TRANSMEMBRANE PROTEIN LOLE"/>
    <property type="match status" value="1"/>
</dbReference>
<evidence type="ECO:0000256" key="7">
    <source>
        <dbReference type="ARBA" id="ARBA00023136"/>
    </source>
</evidence>
<dbReference type="RefSeq" id="WP_089067686.1">
    <property type="nucleotide sequence ID" value="NZ_CP022358.1"/>
</dbReference>
<evidence type="ECO:0000256" key="8">
    <source>
        <dbReference type="SAM" id="Phobius"/>
    </source>
</evidence>
<dbReference type="KEGG" id="sbj:CF168_09385"/>
<evidence type="ECO:0000259" key="10">
    <source>
        <dbReference type="Pfam" id="PF12704"/>
    </source>
</evidence>
<gene>
    <name evidence="11" type="ORF">CF168_09385</name>
</gene>
<sequence>MKGPLALSIGWRFYRARQSNSFISFISFASTAGIALGVAVLIVVLSAMNGFERELEQRLLGVISQADVVGVNEPIADWRAVEQTAMQIEGITAAAPFIRMQGLVQKPGGFQGLAVVGIDPEQEAKVSTLSQFMSKETWQGLGEDDNHIVLGESLLKKLGLEVGDTLALYVQDLAPEHAGSLRAAKSHRFVVSGVYRLGGELELTTAYIPMRYAANILNLHQGVTGVRISVAQVFDAPAKIRELGYALNQSVYISDWTRTQGHLYQDIQLVRTIMYLVLVLVIGVACFNIVSTLVMAVRDKASEIAILMTMGLSRLSVMGIFMVQGALNGLVGCALGGVIGIATAVNLSGIARGIEQLLGIQLLSADVYFVDFLPSELHMTDAGLVIATAFVMSLIATLYPAWKASQIGPAQALAGR</sequence>
<keyword evidence="3" id="KW-0813">Transport</keyword>
<keyword evidence="12" id="KW-1185">Reference proteome</keyword>
<evidence type="ECO:0000256" key="5">
    <source>
        <dbReference type="ARBA" id="ARBA00022692"/>
    </source>
</evidence>
<dbReference type="Pfam" id="PF12704">
    <property type="entry name" value="MacB_PCD"/>
    <property type="match status" value="1"/>
</dbReference>
<evidence type="ECO:0000256" key="2">
    <source>
        <dbReference type="ARBA" id="ARBA00005236"/>
    </source>
</evidence>
<keyword evidence="5 8" id="KW-0812">Transmembrane</keyword>
<reference evidence="11 12" key="1">
    <citation type="submission" date="2017-07" db="EMBL/GenBank/DDBJ databases">
        <title>Phenotypical and genomic characterization of a clinical isolate of Shewanella bicestrii sp. nov. producing an extended-spectrum beta-lactamase and a new oxacillinase variant.</title>
        <authorList>
            <person name="Jousset A.B."/>
            <person name="Bonnin R.A."/>
            <person name="Girlich D."/>
            <person name="Dabos L."/>
            <person name="Potron A."/>
            <person name="Dortet L."/>
            <person name="Glaser P."/>
            <person name="Naas T."/>
        </authorList>
    </citation>
    <scope>NUCLEOTIDE SEQUENCE [LARGE SCALE GENOMIC DNA]</scope>
    <source>
        <strain evidence="11 12">JAB-1</strain>
    </source>
</reference>
<feature type="domain" description="ABC3 transporter permease C-terminal" evidence="9">
    <location>
        <begin position="276"/>
        <end position="408"/>
    </location>
</feature>
<dbReference type="InterPro" id="IPR051447">
    <property type="entry name" value="Lipoprotein-release_system"/>
</dbReference>
<feature type="domain" description="MacB-like periplasmic core" evidence="10">
    <location>
        <begin position="27"/>
        <end position="224"/>
    </location>
</feature>
<dbReference type="GO" id="GO:0042953">
    <property type="term" value="P:lipoprotein transport"/>
    <property type="evidence" value="ECO:0007669"/>
    <property type="project" value="InterPro"/>
</dbReference>
<comment type="subcellular location">
    <subcellularLocation>
        <location evidence="1">Cell membrane</location>
        <topology evidence="1">Multi-pass membrane protein</topology>
    </subcellularLocation>
</comment>
<dbReference type="AlphaFoldDB" id="A0A220UM29"/>
<keyword evidence="11" id="KW-0449">Lipoprotein</keyword>
<accession>A0A220UM29</accession>
<proteinExistence type="inferred from homology"/>
<keyword evidence="4" id="KW-1003">Cell membrane</keyword>
<evidence type="ECO:0000259" key="9">
    <source>
        <dbReference type="Pfam" id="PF02687"/>
    </source>
</evidence>
<dbReference type="InterPro" id="IPR025857">
    <property type="entry name" value="MacB_PCD"/>
</dbReference>